<dbReference type="KEGG" id="bne:DA69_13165"/>
<keyword evidence="2" id="KW-0805">Transcription regulation</keyword>
<dbReference type="GO" id="GO:0003700">
    <property type="term" value="F:DNA-binding transcription factor activity"/>
    <property type="evidence" value="ECO:0007669"/>
    <property type="project" value="InterPro"/>
</dbReference>
<dbReference type="InterPro" id="IPR036388">
    <property type="entry name" value="WH-like_DNA-bd_sf"/>
</dbReference>
<reference evidence="5 6" key="1">
    <citation type="journal article" date="2014" name="Genome Announc.">
        <title>Genome Sequence of a Promising Hydrogen-Producing Facultative Anaerobic Bacterium, Brevundimonas naejangsanensis Strain B1.</title>
        <authorList>
            <person name="Su H."/>
            <person name="Zhang T."/>
            <person name="Bao M."/>
            <person name="Jiang Y."/>
            <person name="Wang Y."/>
            <person name="Tan T."/>
        </authorList>
    </citation>
    <scope>NUCLEOTIDE SEQUENCE [LARGE SCALE GENOMIC DNA]</scope>
    <source>
        <strain evidence="5 6">B1</strain>
    </source>
</reference>
<organism evidence="5 6">
    <name type="scientific">Brevundimonas naejangsanensis</name>
    <dbReference type="NCBI Taxonomy" id="588932"/>
    <lineage>
        <taxon>Bacteria</taxon>
        <taxon>Pseudomonadati</taxon>
        <taxon>Pseudomonadota</taxon>
        <taxon>Alphaproteobacteria</taxon>
        <taxon>Caulobacterales</taxon>
        <taxon>Caulobacteraceae</taxon>
        <taxon>Brevundimonas</taxon>
    </lineage>
</organism>
<dbReference type="Proteomes" id="UP000077603">
    <property type="component" value="Chromosome"/>
</dbReference>
<dbReference type="PANTHER" id="PTHR30126">
    <property type="entry name" value="HTH-TYPE TRANSCRIPTIONAL REGULATOR"/>
    <property type="match status" value="1"/>
</dbReference>
<dbReference type="FunFam" id="1.10.10.10:FF:000001">
    <property type="entry name" value="LysR family transcriptional regulator"/>
    <property type="match status" value="1"/>
</dbReference>
<evidence type="ECO:0000313" key="6">
    <source>
        <dbReference type="Proteomes" id="UP000077603"/>
    </source>
</evidence>
<dbReference type="PANTHER" id="PTHR30126:SF39">
    <property type="entry name" value="HTH-TYPE TRANSCRIPTIONAL REGULATOR CYSL"/>
    <property type="match status" value="1"/>
</dbReference>
<dbReference type="eggNOG" id="COG0583">
    <property type="taxonomic scope" value="Bacteria"/>
</dbReference>
<dbReference type="PROSITE" id="PS50931">
    <property type="entry name" value="HTH_LYSR"/>
    <property type="match status" value="1"/>
</dbReference>
<dbReference type="Gene3D" id="3.40.190.290">
    <property type="match status" value="1"/>
</dbReference>
<dbReference type="InterPro" id="IPR005119">
    <property type="entry name" value="LysR_subst-bd"/>
</dbReference>
<dbReference type="Pfam" id="PF03466">
    <property type="entry name" value="LysR_substrate"/>
    <property type="match status" value="1"/>
</dbReference>
<dbReference type="AlphaFoldDB" id="A0A172Y8X6"/>
<dbReference type="EMBL" id="CP015614">
    <property type="protein sequence ID" value="ANF55606.1"/>
    <property type="molecule type" value="Genomic_DNA"/>
</dbReference>
<dbReference type="PRINTS" id="PR00039">
    <property type="entry name" value="HTHLYSR"/>
</dbReference>
<dbReference type="SUPFAM" id="SSF53850">
    <property type="entry name" value="Periplasmic binding protein-like II"/>
    <property type="match status" value="1"/>
</dbReference>
<evidence type="ECO:0000256" key="1">
    <source>
        <dbReference type="ARBA" id="ARBA00009437"/>
    </source>
</evidence>
<name>A0A172Y8X6_9CAUL</name>
<gene>
    <name evidence="5" type="ORF">DA69_13165</name>
</gene>
<accession>A0A172Y8X6</accession>
<keyword evidence="6" id="KW-1185">Reference proteome</keyword>
<protein>
    <submittedName>
        <fullName evidence="5">LysR family transcriptional regulator</fullName>
    </submittedName>
</protein>
<dbReference type="GO" id="GO:0000976">
    <property type="term" value="F:transcription cis-regulatory region binding"/>
    <property type="evidence" value="ECO:0007669"/>
    <property type="project" value="TreeGrafter"/>
</dbReference>
<evidence type="ECO:0000256" key="3">
    <source>
        <dbReference type="ARBA" id="ARBA00023125"/>
    </source>
</evidence>
<dbReference type="Pfam" id="PF00126">
    <property type="entry name" value="HTH_1"/>
    <property type="match status" value="1"/>
</dbReference>
<dbReference type="OrthoDB" id="9808620at2"/>
<keyword evidence="4" id="KW-0804">Transcription</keyword>
<dbReference type="Gene3D" id="1.10.10.10">
    <property type="entry name" value="Winged helix-like DNA-binding domain superfamily/Winged helix DNA-binding domain"/>
    <property type="match status" value="1"/>
</dbReference>
<dbReference type="RefSeq" id="WP_025977997.1">
    <property type="nucleotide sequence ID" value="NZ_CP015614.1"/>
</dbReference>
<evidence type="ECO:0000256" key="2">
    <source>
        <dbReference type="ARBA" id="ARBA00023015"/>
    </source>
</evidence>
<proteinExistence type="inferred from homology"/>
<keyword evidence="3" id="KW-0238">DNA-binding</keyword>
<evidence type="ECO:0000256" key="4">
    <source>
        <dbReference type="ARBA" id="ARBA00023163"/>
    </source>
</evidence>
<dbReference type="SUPFAM" id="SSF46785">
    <property type="entry name" value="Winged helix' DNA-binding domain"/>
    <property type="match status" value="1"/>
</dbReference>
<dbReference type="InterPro" id="IPR000847">
    <property type="entry name" value="LysR_HTH_N"/>
</dbReference>
<evidence type="ECO:0000313" key="5">
    <source>
        <dbReference type="EMBL" id="ANF55606.1"/>
    </source>
</evidence>
<comment type="similarity">
    <text evidence="1">Belongs to the LysR transcriptional regulatory family.</text>
</comment>
<dbReference type="InterPro" id="IPR036390">
    <property type="entry name" value="WH_DNA-bd_sf"/>
</dbReference>
<sequence>MTLEQLRIFVAVAERLHMTRAAEALHLTQSAVSAAVQALETRHGTRLFDRVGRGLALNAAGTAFLPEAKAVLARAEAAERLLDELAGMKRGSVRLFASQTIAAYWLPPRMAAFAQSHPGVELHLSIGNTHRVVEAVLGGEAELGLIEGAEDAPRLERTRIGADRLIVVAAPDHPLAGREAALAAADLKALDWALREPGSGTRSEFEAALPRGMAAADLKTALVLPSNEAILTAVAAGGGAGGGLVTAISELAARPLIEAGRLVRLPLDLPERPFYRLRHRERGASRAAEAFAAAL</sequence>